<evidence type="ECO:0008006" key="3">
    <source>
        <dbReference type="Google" id="ProtNLM"/>
    </source>
</evidence>
<comment type="caution">
    <text evidence="1">The sequence shown here is derived from an EMBL/GenBank/DDBJ whole genome shotgun (WGS) entry which is preliminary data.</text>
</comment>
<organism evidence="1 2">
    <name type="scientific">Crocosphaera chwakensis CCY0110</name>
    <dbReference type="NCBI Taxonomy" id="391612"/>
    <lineage>
        <taxon>Bacteria</taxon>
        <taxon>Bacillati</taxon>
        <taxon>Cyanobacteriota</taxon>
        <taxon>Cyanophyceae</taxon>
        <taxon>Oscillatoriophycideae</taxon>
        <taxon>Chroococcales</taxon>
        <taxon>Aphanothecaceae</taxon>
        <taxon>Crocosphaera</taxon>
        <taxon>Crocosphaera chwakensis</taxon>
    </lineage>
</organism>
<protein>
    <recommendedName>
        <fullName evidence="3">dTDP-4-dehydrorhamnose 3,5-epimerase</fullName>
    </recommendedName>
</protein>
<dbReference type="AlphaFoldDB" id="A3ILX4"/>
<dbReference type="RefSeq" id="WP_008274348.1">
    <property type="nucleotide sequence ID" value="NZ_AAXW01000006.1"/>
</dbReference>
<evidence type="ECO:0000313" key="2">
    <source>
        <dbReference type="Proteomes" id="UP000003781"/>
    </source>
</evidence>
<dbReference type="Proteomes" id="UP000003781">
    <property type="component" value="Unassembled WGS sequence"/>
</dbReference>
<keyword evidence="2" id="KW-1185">Reference proteome</keyword>
<proteinExistence type="predicted"/>
<dbReference type="EMBL" id="AAXW01000006">
    <property type="protein sequence ID" value="EAZ92430.1"/>
    <property type="molecule type" value="Genomic_DNA"/>
</dbReference>
<dbReference type="eggNOG" id="COG1898">
    <property type="taxonomic scope" value="Bacteria"/>
</dbReference>
<sequence>MSLKEGISLRELESIQGGMAQFYTPQSSDETMLVEVPSGTIDELFVHHYQTDQLLVVRGSFILVALHNKRYHYIPLSEYNPQVVTIPPGVPHGAINLSSEGCVMVNAVLRHGESHPLDYRPMKPPFPYNLKKISYLLEELYELKLKAKNKVLQEV</sequence>
<name>A3ILX4_9CHRO</name>
<dbReference type="InterPro" id="IPR011051">
    <property type="entry name" value="RmlC_Cupin_sf"/>
</dbReference>
<gene>
    <name evidence="1" type="ORF">CY0110_01854</name>
</gene>
<reference evidence="1 2" key="1">
    <citation type="submission" date="2007-03" db="EMBL/GenBank/DDBJ databases">
        <authorList>
            <person name="Stal L."/>
            <person name="Ferriera S."/>
            <person name="Johnson J."/>
            <person name="Kravitz S."/>
            <person name="Beeson K."/>
            <person name="Sutton G."/>
            <person name="Rogers Y.-H."/>
            <person name="Friedman R."/>
            <person name="Frazier M."/>
            <person name="Venter J.C."/>
        </authorList>
    </citation>
    <scope>NUCLEOTIDE SEQUENCE [LARGE SCALE GENOMIC DNA]</scope>
    <source>
        <strain evidence="1 2">CCY0110</strain>
    </source>
</reference>
<dbReference type="SUPFAM" id="SSF51182">
    <property type="entry name" value="RmlC-like cupins"/>
    <property type="match status" value="1"/>
</dbReference>
<dbReference type="Gene3D" id="2.60.120.10">
    <property type="entry name" value="Jelly Rolls"/>
    <property type="match status" value="1"/>
</dbReference>
<dbReference type="InterPro" id="IPR014710">
    <property type="entry name" value="RmlC-like_jellyroll"/>
</dbReference>
<dbReference type="OrthoDB" id="511398at2"/>
<accession>A3ILX4</accession>
<evidence type="ECO:0000313" key="1">
    <source>
        <dbReference type="EMBL" id="EAZ92430.1"/>
    </source>
</evidence>